<dbReference type="SMART" id="SM00146">
    <property type="entry name" value="PI3Kc"/>
    <property type="match status" value="1"/>
</dbReference>
<protein>
    <recommendedName>
        <fullName evidence="6">PI3K/PI4K catalytic domain-containing protein</fullName>
    </recommendedName>
</protein>
<evidence type="ECO:0000259" key="6">
    <source>
        <dbReference type="PROSITE" id="PS50290"/>
    </source>
</evidence>
<dbReference type="GO" id="GO:0016301">
    <property type="term" value="F:kinase activity"/>
    <property type="evidence" value="ECO:0007669"/>
    <property type="project" value="UniProtKB-KW"/>
</dbReference>
<dbReference type="PROSITE" id="PS50290">
    <property type="entry name" value="PI3_4_KINASE_3"/>
    <property type="match status" value="1"/>
</dbReference>
<sequence>MSDTWQRGPLVTSDPLPGRRMNHPLASPPSLDESYNTSVETFIKTCAGYCVATCIIGVGDRHNDNIMIKKNGNFFHIDFGHILGHFKSKFGIKRERSRFIFTPDFAFVMGGTQDARFERFQSLCIIAFNKIRENASLFLNLTSLMVSAGLPELQGPTDVNYMRDMLLLGESEKVAGEKFLEWIQESLHTKTSQINNAIHTWKHS</sequence>
<dbReference type="PANTHER" id="PTHR10048">
    <property type="entry name" value="PHOSPHATIDYLINOSITOL KINASE"/>
    <property type="match status" value="1"/>
</dbReference>
<evidence type="ECO:0000256" key="2">
    <source>
        <dbReference type="ARBA" id="ARBA00022741"/>
    </source>
</evidence>
<dbReference type="EMBL" id="KZ772944">
    <property type="protein sequence ID" value="PTQ26197.1"/>
    <property type="molecule type" value="Genomic_DNA"/>
</dbReference>
<dbReference type="OrthoDB" id="67688at2759"/>
<dbReference type="InterPro" id="IPR015433">
    <property type="entry name" value="PI3/4_kinase"/>
</dbReference>
<keyword evidence="1" id="KW-0808">Transferase</keyword>
<keyword evidence="2" id="KW-0547">Nucleotide-binding</keyword>
<feature type="region of interest" description="Disordered" evidence="5">
    <location>
        <begin position="1"/>
        <end position="32"/>
    </location>
</feature>
<dbReference type="AlphaFoldDB" id="A0A2R6VX72"/>
<evidence type="ECO:0000313" key="7">
    <source>
        <dbReference type="EMBL" id="PTQ26197.1"/>
    </source>
</evidence>
<dbReference type="InterPro" id="IPR011009">
    <property type="entry name" value="Kinase-like_dom_sf"/>
</dbReference>
<dbReference type="OMA" id="PLEWTHR"/>
<dbReference type="Pfam" id="PF00454">
    <property type="entry name" value="PI3_PI4_kinase"/>
    <property type="match status" value="1"/>
</dbReference>
<name>A0A2R6VX72_MARPO</name>
<dbReference type="PANTHER" id="PTHR10048:SF14">
    <property type="entry name" value="LD28067P"/>
    <property type="match status" value="1"/>
</dbReference>
<dbReference type="Gramene" id="MpVg00680.1">
    <property type="protein sequence ID" value="MpVg00680.1.cds"/>
    <property type="gene ID" value="MpVg00680"/>
</dbReference>
<evidence type="ECO:0000313" key="8">
    <source>
        <dbReference type="Proteomes" id="UP000244005"/>
    </source>
</evidence>
<dbReference type="Gene3D" id="1.10.1070.11">
    <property type="entry name" value="Phosphatidylinositol 3-/4-kinase, catalytic domain"/>
    <property type="match status" value="1"/>
</dbReference>
<dbReference type="GO" id="GO:0005524">
    <property type="term" value="F:ATP binding"/>
    <property type="evidence" value="ECO:0007669"/>
    <property type="project" value="UniProtKB-KW"/>
</dbReference>
<accession>A0A2R6VX72</accession>
<organism evidence="7 8">
    <name type="scientific">Marchantia polymorpha</name>
    <name type="common">Common liverwort</name>
    <name type="synonym">Marchantia aquatica</name>
    <dbReference type="NCBI Taxonomy" id="3197"/>
    <lineage>
        <taxon>Eukaryota</taxon>
        <taxon>Viridiplantae</taxon>
        <taxon>Streptophyta</taxon>
        <taxon>Embryophyta</taxon>
        <taxon>Marchantiophyta</taxon>
        <taxon>Marchantiopsida</taxon>
        <taxon>Marchantiidae</taxon>
        <taxon>Marchantiales</taxon>
        <taxon>Marchantiaceae</taxon>
        <taxon>Marchantia</taxon>
    </lineage>
</organism>
<evidence type="ECO:0000256" key="3">
    <source>
        <dbReference type="ARBA" id="ARBA00022777"/>
    </source>
</evidence>
<feature type="domain" description="PI3K/PI4K catalytic" evidence="6">
    <location>
        <begin position="1"/>
        <end position="191"/>
    </location>
</feature>
<dbReference type="InterPro" id="IPR036940">
    <property type="entry name" value="PI3/4_kinase_cat_sf"/>
</dbReference>
<dbReference type="SUPFAM" id="SSF56112">
    <property type="entry name" value="Protein kinase-like (PK-like)"/>
    <property type="match status" value="1"/>
</dbReference>
<evidence type="ECO:0000256" key="5">
    <source>
        <dbReference type="SAM" id="MobiDB-lite"/>
    </source>
</evidence>
<keyword evidence="4" id="KW-0067">ATP-binding</keyword>
<reference evidence="8" key="1">
    <citation type="journal article" date="2017" name="Cell">
        <title>Insights into land plant evolution garnered from the Marchantia polymorpha genome.</title>
        <authorList>
            <person name="Bowman J.L."/>
            <person name="Kohchi T."/>
            <person name="Yamato K.T."/>
            <person name="Jenkins J."/>
            <person name="Shu S."/>
            <person name="Ishizaki K."/>
            <person name="Yamaoka S."/>
            <person name="Nishihama R."/>
            <person name="Nakamura Y."/>
            <person name="Berger F."/>
            <person name="Adam C."/>
            <person name="Aki S.S."/>
            <person name="Althoff F."/>
            <person name="Araki T."/>
            <person name="Arteaga-Vazquez M.A."/>
            <person name="Balasubrmanian S."/>
            <person name="Barry K."/>
            <person name="Bauer D."/>
            <person name="Boehm C.R."/>
            <person name="Briginshaw L."/>
            <person name="Caballero-Perez J."/>
            <person name="Catarino B."/>
            <person name="Chen F."/>
            <person name="Chiyoda S."/>
            <person name="Chovatia M."/>
            <person name="Davies K.M."/>
            <person name="Delmans M."/>
            <person name="Demura T."/>
            <person name="Dierschke T."/>
            <person name="Dolan L."/>
            <person name="Dorantes-Acosta A.E."/>
            <person name="Eklund D.M."/>
            <person name="Florent S.N."/>
            <person name="Flores-Sandoval E."/>
            <person name="Fujiyama A."/>
            <person name="Fukuzawa H."/>
            <person name="Galik B."/>
            <person name="Grimanelli D."/>
            <person name="Grimwood J."/>
            <person name="Grossniklaus U."/>
            <person name="Hamada T."/>
            <person name="Haseloff J."/>
            <person name="Hetherington A.J."/>
            <person name="Higo A."/>
            <person name="Hirakawa Y."/>
            <person name="Hundley H.N."/>
            <person name="Ikeda Y."/>
            <person name="Inoue K."/>
            <person name="Inoue S.I."/>
            <person name="Ishida S."/>
            <person name="Jia Q."/>
            <person name="Kakita M."/>
            <person name="Kanazawa T."/>
            <person name="Kawai Y."/>
            <person name="Kawashima T."/>
            <person name="Kennedy M."/>
            <person name="Kinose K."/>
            <person name="Kinoshita T."/>
            <person name="Kohara Y."/>
            <person name="Koide E."/>
            <person name="Komatsu K."/>
            <person name="Kopischke S."/>
            <person name="Kubo M."/>
            <person name="Kyozuka J."/>
            <person name="Lagercrantz U."/>
            <person name="Lin S.S."/>
            <person name="Lindquist E."/>
            <person name="Lipzen A.M."/>
            <person name="Lu C.W."/>
            <person name="De Luna E."/>
            <person name="Martienssen R.A."/>
            <person name="Minamino N."/>
            <person name="Mizutani M."/>
            <person name="Mizutani M."/>
            <person name="Mochizuki N."/>
            <person name="Monte I."/>
            <person name="Mosher R."/>
            <person name="Nagasaki H."/>
            <person name="Nakagami H."/>
            <person name="Naramoto S."/>
            <person name="Nishitani K."/>
            <person name="Ohtani M."/>
            <person name="Okamoto T."/>
            <person name="Okumura M."/>
            <person name="Phillips J."/>
            <person name="Pollak B."/>
            <person name="Reinders A."/>
            <person name="Rovekamp M."/>
            <person name="Sano R."/>
            <person name="Sawa S."/>
            <person name="Schmid M.W."/>
            <person name="Shirakawa M."/>
            <person name="Solano R."/>
            <person name="Spunde A."/>
            <person name="Suetsugu N."/>
            <person name="Sugano S."/>
            <person name="Sugiyama A."/>
            <person name="Sun R."/>
            <person name="Suzuki Y."/>
            <person name="Takenaka M."/>
            <person name="Takezawa D."/>
            <person name="Tomogane H."/>
            <person name="Tsuzuki M."/>
            <person name="Ueda T."/>
            <person name="Umeda M."/>
            <person name="Ward J.M."/>
            <person name="Watanabe Y."/>
            <person name="Yazaki K."/>
            <person name="Yokoyama R."/>
            <person name="Yoshitake Y."/>
            <person name="Yotsui I."/>
            <person name="Zachgo S."/>
            <person name="Schmutz J."/>
        </authorList>
    </citation>
    <scope>NUCLEOTIDE SEQUENCE [LARGE SCALE GENOMIC DNA]</scope>
    <source>
        <strain evidence="8">Tak-1</strain>
    </source>
</reference>
<evidence type="ECO:0000256" key="1">
    <source>
        <dbReference type="ARBA" id="ARBA00022679"/>
    </source>
</evidence>
<keyword evidence="8" id="KW-1185">Reference proteome</keyword>
<dbReference type="InterPro" id="IPR000403">
    <property type="entry name" value="PI3/4_kinase_cat_dom"/>
</dbReference>
<keyword evidence="3" id="KW-0418">Kinase</keyword>
<gene>
    <name evidence="7" type="ORF">MARPO_YA0049</name>
</gene>
<proteinExistence type="predicted"/>
<dbReference type="GO" id="GO:0046854">
    <property type="term" value="P:phosphatidylinositol phosphate biosynthetic process"/>
    <property type="evidence" value="ECO:0007669"/>
    <property type="project" value="InterPro"/>
</dbReference>
<dbReference type="Proteomes" id="UP000244005">
    <property type="component" value="Chromosome Y"/>
</dbReference>
<evidence type="ECO:0000256" key="4">
    <source>
        <dbReference type="ARBA" id="ARBA00022840"/>
    </source>
</evidence>
<dbReference type="FunFam" id="1.10.1070.11:FF:000001">
    <property type="entry name" value="Phosphatidylinositol 4,5-bisphosphate 3-kinase catalytic subunit"/>
    <property type="match status" value="1"/>
</dbReference>